<dbReference type="Proteomes" id="UP000789920">
    <property type="component" value="Unassembled WGS sequence"/>
</dbReference>
<proteinExistence type="predicted"/>
<protein>
    <submittedName>
        <fullName evidence="1">24245_t:CDS:1</fullName>
    </submittedName>
</protein>
<gene>
    <name evidence="1" type="ORF">RPERSI_LOCUS25037</name>
</gene>
<comment type="caution">
    <text evidence="1">The sequence shown here is derived from an EMBL/GenBank/DDBJ whole genome shotgun (WGS) entry which is preliminary data.</text>
</comment>
<keyword evidence="2" id="KW-1185">Reference proteome</keyword>
<evidence type="ECO:0000313" key="2">
    <source>
        <dbReference type="Proteomes" id="UP000789920"/>
    </source>
</evidence>
<name>A0ACA9S0K0_9GLOM</name>
<accession>A0ACA9S0K0</accession>
<evidence type="ECO:0000313" key="1">
    <source>
        <dbReference type="EMBL" id="CAG8819015.1"/>
    </source>
</evidence>
<dbReference type="EMBL" id="CAJVQC010081738">
    <property type="protein sequence ID" value="CAG8819015.1"/>
    <property type="molecule type" value="Genomic_DNA"/>
</dbReference>
<feature type="non-terminal residue" evidence="1">
    <location>
        <position position="145"/>
    </location>
</feature>
<sequence>MSNFHQESTSINMHYVEEKDNRPLPPIPNKPYGQDSEMQDDDPNVYPIENIVLDIANETQAINTGLDDGNRIGRNNLNSNVKQRIKVQKIRNCVRVCFCWCTFVMDLVNAYTVANHYIGVNITDTPYFGWIIAFVILALVSSFGT</sequence>
<organism evidence="1 2">
    <name type="scientific">Racocetra persica</name>
    <dbReference type="NCBI Taxonomy" id="160502"/>
    <lineage>
        <taxon>Eukaryota</taxon>
        <taxon>Fungi</taxon>
        <taxon>Fungi incertae sedis</taxon>
        <taxon>Mucoromycota</taxon>
        <taxon>Glomeromycotina</taxon>
        <taxon>Glomeromycetes</taxon>
        <taxon>Diversisporales</taxon>
        <taxon>Gigasporaceae</taxon>
        <taxon>Racocetra</taxon>
    </lineage>
</organism>
<reference evidence="1" key="1">
    <citation type="submission" date="2021-06" db="EMBL/GenBank/DDBJ databases">
        <authorList>
            <person name="Kallberg Y."/>
            <person name="Tangrot J."/>
            <person name="Rosling A."/>
        </authorList>
    </citation>
    <scope>NUCLEOTIDE SEQUENCE</scope>
    <source>
        <strain evidence="1">MA461A</strain>
    </source>
</reference>